<organism evidence="4 5">
    <name type="scientific">Nesterenkonia sandarakina</name>
    <dbReference type="NCBI Taxonomy" id="272918"/>
    <lineage>
        <taxon>Bacteria</taxon>
        <taxon>Bacillati</taxon>
        <taxon>Actinomycetota</taxon>
        <taxon>Actinomycetes</taxon>
        <taxon>Micrococcales</taxon>
        <taxon>Micrococcaceae</taxon>
        <taxon>Nesterenkonia</taxon>
    </lineage>
</organism>
<dbReference type="AlphaFoldDB" id="A0A2T0YQY8"/>
<name>A0A2T0YQY8_9MICC</name>
<sequence>MRSGFTGCLVAGLIVAGSSGAHAANTTSSISFYPAPGQPVVTPESQESTTTVEKSAGDIRVATLHAEISGGSSAEVLEDLGGGMHPQARVLAETVQVNAPDVLVLTGLSYDEHQQIAATVNDEYLARGQNGQTGIKYSHVFTAPTNSGIESGADLDGDGRVGGPNDALGYGQYAGDRGMAVFSTYPIAEDEVRTFQEFLWQDMPENSIPQEEFSDLERSVLRLPGTSLWDIPLEVPGDTDHVHLVATDLNSPPGPAESDIARSEDQRRMLAEFVSGTSWYLYDDDGAYGGLESGDSFVVAGSLADAQELQTWPEDQVPELSSLLEGDTIQDPGPEAVTDEPLPQRRDATADPQATHGLTGGTAVRSSYVLPAAALDIDRSGVFWPAEGEFGYKLVDPADPASPTGRLVWLDIAGS</sequence>
<keyword evidence="5" id="KW-1185">Reference proteome</keyword>
<dbReference type="Pfam" id="PF03372">
    <property type="entry name" value="Exo_endo_phos"/>
    <property type="match status" value="1"/>
</dbReference>
<feature type="compositionally biased region" description="Polar residues" evidence="1">
    <location>
        <begin position="43"/>
        <end position="53"/>
    </location>
</feature>
<accession>A0A2T0YQY8</accession>
<evidence type="ECO:0000256" key="1">
    <source>
        <dbReference type="SAM" id="MobiDB-lite"/>
    </source>
</evidence>
<dbReference type="GO" id="GO:0003824">
    <property type="term" value="F:catalytic activity"/>
    <property type="evidence" value="ECO:0007669"/>
    <property type="project" value="InterPro"/>
</dbReference>
<dbReference type="InterPro" id="IPR005135">
    <property type="entry name" value="Endo/exonuclease/phosphatase"/>
</dbReference>
<feature type="region of interest" description="Disordered" evidence="1">
    <location>
        <begin position="325"/>
        <end position="360"/>
    </location>
</feature>
<evidence type="ECO:0000313" key="4">
    <source>
        <dbReference type="EMBL" id="PRZ17805.1"/>
    </source>
</evidence>
<gene>
    <name evidence="4" type="ORF">BCL67_104155</name>
</gene>
<feature type="chain" id="PRO_5015687241" evidence="2">
    <location>
        <begin position="24"/>
        <end position="415"/>
    </location>
</feature>
<protein>
    <submittedName>
        <fullName evidence="4">3-phytase</fullName>
    </submittedName>
</protein>
<proteinExistence type="predicted"/>
<feature type="region of interest" description="Disordered" evidence="1">
    <location>
        <begin position="34"/>
        <end position="54"/>
    </location>
</feature>
<dbReference type="EMBL" id="PVTY01000004">
    <property type="protein sequence ID" value="PRZ17805.1"/>
    <property type="molecule type" value="Genomic_DNA"/>
</dbReference>
<dbReference type="Proteomes" id="UP000238217">
    <property type="component" value="Unassembled WGS sequence"/>
</dbReference>
<feature type="signal peptide" evidence="2">
    <location>
        <begin position="1"/>
        <end position="23"/>
    </location>
</feature>
<evidence type="ECO:0000313" key="5">
    <source>
        <dbReference type="Proteomes" id="UP000238217"/>
    </source>
</evidence>
<keyword evidence="2" id="KW-0732">Signal</keyword>
<evidence type="ECO:0000256" key="2">
    <source>
        <dbReference type="SAM" id="SignalP"/>
    </source>
</evidence>
<evidence type="ECO:0000259" key="3">
    <source>
        <dbReference type="Pfam" id="PF03372"/>
    </source>
</evidence>
<feature type="domain" description="Endonuclease/exonuclease/phosphatase" evidence="3">
    <location>
        <begin position="83"/>
        <end position="263"/>
    </location>
</feature>
<reference evidence="4 5" key="1">
    <citation type="submission" date="2018-03" db="EMBL/GenBank/DDBJ databases">
        <title>Comparative analysis of microorganisms from saline springs in Andes Mountain Range, Colombia.</title>
        <authorList>
            <person name="Rubin E."/>
        </authorList>
    </citation>
    <scope>NUCLEOTIDE SEQUENCE [LARGE SCALE GENOMIC DNA]</scope>
    <source>
        <strain evidence="4 5">CG 35</strain>
    </source>
</reference>
<comment type="caution">
    <text evidence="4">The sequence shown here is derived from an EMBL/GenBank/DDBJ whole genome shotgun (WGS) entry which is preliminary data.</text>
</comment>